<evidence type="ECO:0000259" key="6">
    <source>
        <dbReference type="Pfam" id="PF07992"/>
    </source>
</evidence>
<evidence type="ECO:0000256" key="3">
    <source>
        <dbReference type="ARBA" id="ARBA00022630"/>
    </source>
</evidence>
<dbReference type="Proteomes" id="UP000714817">
    <property type="component" value="Unassembled WGS sequence"/>
</dbReference>
<evidence type="ECO:0000256" key="5">
    <source>
        <dbReference type="ARBA" id="ARBA00023002"/>
    </source>
</evidence>
<comment type="cofactor">
    <cofactor evidence="1">
        <name>FAD</name>
        <dbReference type="ChEBI" id="CHEBI:57692"/>
    </cofactor>
</comment>
<keyword evidence="3" id="KW-0285">Flavoprotein</keyword>
<organism evidence="7 8">
    <name type="scientific">candidate division WWE3 bacterium</name>
    <dbReference type="NCBI Taxonomy" id="2053526"/>
    <lineage>
        <taxon>Bacteria</taxon>
        <taxon>Katanobacteria</taxon>
    </lineage>
</organism>
<dbReference type="InterPro" id="IPR036188">
    <property type="entry name" value="FAD/NAD-bd_sf"/>
</dbReference>
<keyword evidence="4" id="KW-0274">FAD</keyword>
<dbReference type="Pfam" id="PF07992">
    <property type="entry name" value="Pyr_redox_2"/>
    <property type="match status" value="1"/>
</dbReference>
<sequence length="177" mass="20114">MQKNIVIVGAGFAGLYTAKYLEKRLKLLKSKKIEASIALIDQNNYFTFTPLLHEVASGGLERELILHPIREAFGTGVSFINSKVERVHLGKNFVMTSDKIQLPYDYLVLATGSVSSLKYDVLNTEIFKLKTVNDAYNIKSAILTVFERKQNSLLNPPDKSRYCWWGTYRCRTRCRAG</sequence>
<accession>A0A955E0L6</accession>
<dbReference type="SUPFAM" id="SSF51905">
    <property type="entry name" value="FAD/NAD(P)-binding domain"/>
    <property type="match status" value="1"/>
</dbReference>
<dbReference type="PANTHER" id="PTHR42913:SF3">
    <property type="entry name" value="64 KDA MITOCHONDRIAL NADH DEHYDROGENASE (EUROFUNG)"/>
    <property type="match status" value="1"/>
</dbReference>
<proteinExistence type="inferred from homology"/>
<dbReference type="EMBL" id="JAGQNY010000006">
    <property type="protein sequence ID" value="MCA9302125.1"/>
    <property type="molecule type" value="Genomic_DNA"/>
</dbReference>
<feature type="domain" description="FAD/NAD(P)-binding" evidence="6">
    <location>
        <begin position="4"/>
        <end position="141"/>
    </location>
</feature>
<comment type="caution">
    <text evidence="7">The sequence shown here is derived from an EMBL/GenBank/DDBJ whole genome shotgun (WGS) entry which is preliminary data.</text>
</comment>
<dbReference type="AlphaFoldDB" id="A0A955E0L6"/>
<evidence type="ECO:0000313" key="7">
    <source>
        <dbReference type="EMBL" id="MCA9302125.1"/>
    </source>
</evidence>
<evidence type="ECO:0000256" key="1">
    <source>
        <dbReference type="ARBA" id="ARBA00001974"/>
    </source>
</evidence>
<name>A0A955E0L6_UNCKA</name>
<dbReference type="InterPro" id="IPR051169">
    <property type="entry name" value="NADH-Q_oxidoreductase"/>
</dbReference>
<reference evidence="7" key="1">
    <citation type="submission" date="2020-04" db="EMBL/GenBank/DDBJ databases">
        <authorList>
            <person name="Zhang T."/>
        </authorList>
    </citation>
    <scope>NUCLEOTIDE SEQUENCE</scope>
    <source>
        <strain evidence="7">HKST-UBA80</strain>
    </source>
</reference>
<reference evidence="7" key="2">
    <citation type="journal article" date="2021" name="Microbiome">
        <title>Successional dynamics and alternative stable states in a saline activated sludge microbial community over 9 years.</title>
        <authorList>
            <person name="Wang Y."/>
            <person name="Ye J."/>
            <person name="Ju F."/>
            <person name="Liu L."/>
            <person name="Boyd J.A."/>
            <person name="Deng Y."/>
            <person name="Parks D.H."/>
            <person name="Jiang X."/>
            <person name="Yin X."/>
            <person name="Woodcroft B.J."/>
            <person name="Tyson G.W."/>
            <person name="Hugenholtz P."/>
            <person name="Polz M.F."/>
            <person name="Zhang T."/>
        </authorList>
    </citation>
    <scope>NUCLEOTIDE SEQUENCE</scope>
    <source>
        <strain evidence="7">HKST-UBA80</strain>
    </source>
</reference>
<evidence type="ECO:0000313" key="8">
    <source>
        <dbReference type="Proteomes" id="UP000714817"/>
    </source>
</evidence>
<evidence type="ECO:0000256" key="4">
    <source>
        <dbReference type="ARBA" id="ARBA00022827"/>
    </source>
</evidence>
<dbReference type="GO" id="GO:0019646">
    <property type="term" value="P:aerobic electron transport chain"/>
    <property type="evidence" value="ECO:0007669"/>
    <property type="project" value="TreeGrafter"/>
</dbReference>
<protein>
    <submittedName>
        <fullName evidence="7">FAD-dependent oxidoreductase</fullName>
    </submittedName>
</protein>
<evidence type="ECO:0000256" key="2">
    <source>
        <dbReference type="ARBA" id="ARBA00005272"/>
    </source>
</evidence>
<dbReference type="GO" id="GO:0003955">
    <property type="term" value="F:NAD(P)H dehydrogenase (quinone) activity"/>
    <property type="evidence" value="ECO:0007669"/>
    <property type="project" value="TreeGrafter"/>
</dbReference>
<dbReference type="PANTHER" id="PTHR42913">
    <property type="entry name" value="APOPTOSIS-INDUCING FACTOR 1"/>
    <property type="match status" value="1"/>
</dbReference>
<comment type="similarity">
    <text evidence="2">Belongs to the NADH dehydrogenase family.</text>
</comment>
<gene>
    <name evidence="7" type="ORF">KDA10_02015</name>
</gene>
<dbReference type="Gene3D" id="3.50.50.100">
    <property type="match status" value="1"/>
</dbReference>
<keyword evidence="5" id="KW-0560">Oxidoreductase</keyword>
<dbReference type="InterPro" id="IPR023753">
    <property type="entry name" value="FAD/NAD-binding_dom"/>
</dbReference>